<protein>
    <submittedName>
        <fullName evidence="4">Thioredoxin domain-containing protein 12-like</fullName>
    </submittedName>
</protein>
<dbReference type="KEGG" id="ccin:107267063"/>
<dbReference type="AlphaFoldDB" id="A0AAJ7BTB8"/>
<dbReference type="InterPro" id="IPR051099">
    <property type="entry name" value="AGR/TXD"/>
</dbReference>
<keyword evidence="1" id="KW-0732">Signal</keyword>
<dbReference type="Gene3D" id="3.40.30.10">
    <property type="entry name" value="Glutaredoxin"/>
    <property type="match status" value="1"/>
</dbReference>
<dbReference type="PANTHER" id="PTHR15337">
    <property type="entry name" value="ANTERIOR GRADIENT PROTEIN-RELATED"/>
    <property type="match status" value="1"/>
</dbReference>
<evidence type="ECO:0000256" key="2">
    <source>
        <dbReference type="SAM" id="MobiDB-lite"/>
    </source>
</evidence>
<name>A0AAJ7BTB8_CEPCN</name>
<evidence type="ECO:0000256" key="1">
    <source>
        <dbReference type="ARBA" id="ARBA00022729"/>
    </source>
</evidence>
<dbReference type="GeneID" id="107267063"/>
<dbReference type="PANTHER" id="PTHR15337:SF11">
    <property type="entry name" value="THIOREDOXIN DOMAIN-CONTAINING PROTEIN"/>
    <property type="match status" value="1"/>
</dbReference>
<feature type="compositionally biased region" description="Polar residues" evidence="2">
    <location>
        <begin position="119"/>
        <end position="128"/>
    </location>
</feature>
<reference evidence="4" key="1">
    <citation type="submission" date="2025-08" db="UniProtKB">
        <authorList>
            <consortium name="RefSeq"/>
        </authorList>
    </citation>
    <scope>IDENTIFICATION</scope>
</reference>
<accession>A0AAJ7BTB8</accession>
<proteinExistence type="predicted"/>
<evidence type="ECO:0000313" key="4">
    <source>
        <dbReference type="RefSeq" id="XP_015593785.1"/>
    </source>
</evidence>
<feature type="region of interest" description="Disordered" evidence="2">
    <location>
        <begin position="108"/>
        <end position="128"/>
    </location>
</feature>
<sequence>MKFKNKTCILTEILLPRFIMVNVENSTEKLGRDEKFQPDGKYVPRILFYRPEGDLIREAYNRHPKNDPKYRYFYSNSSQVAETMLFVLEMIGQNALPKVLVPVKKKNDKTWVKPDDSSDNSIKPTILE</sequence>
<dbReference type="RefSeq" id="XP_015593785.1">
    <property type="nucleotide sequence ID" value="XM_015738299.2"/>
</dbReference>
<gene>
    <name evidence="4" type="primary">LOC107267063</name>
</gene>
<dbReference type="Proteomes" id="UP000694920">
    <property type="component" value="Unplaced"/>
</dbReference>
<organism evidence="3 4">
    <name type="scientific">Cephus cinctus</name>
    <name type="common">Wheat stem sawfly</name>
    <dbReference type="NCBI Taxonomy" id="211228"/>
    <lineage>
        <taxon>Eukaryota</taxon>
        <taxon>Metazoa</taxon>
        <taxon>Ecdysozoa</taxon>
        <taxon>Arthropoda</taxon>
        <taxon>Hexapoda</taxon>
        <taxon>Insecta</taxon>
        <taxon>Pterygota</taxon>
        <taxon>Neoptera</taxon>
        <taxon>Endopterygota</taxon>
        <taxon>Hymenoptera</taxon>
        <taxon>Cephoidea</taxon>
        <taxon>Cephidae</taxon>
        <taxon>Cephus</taxon>
    </lineage>
</organism>
<keyword evidence="3" id="KW-1185">Reference proteome</keyword>
<evidence type="ECO:0000313" key="3">
    <source>
        <dbReference type="Proteomes" id="UP000694920"/>
    </source>
</evidence>